<evidence type="ECO:0000259" key="1">
    <source>
        <dbReference type="Pfam" id="PF14243"/>
    </source>
</evidence>
<accession>A0A917RQK9</accession>
<dbReference type="EMBL" id="BMMH01000007">
    <property type="protein sequence ID" value="GGL18596.1"/>
    <property type="molecule type" value="Genomic_DNA"/>
</dbReference>
<feature type="domain" description="ATP-grasp" evidence="1">
    <location>
        <begin position="115"/>
        <end position="237"/>
    </location>
</feature>
<keyword evidence="3" id="KW-1185">Reference proteome</keyword>
<organism evidence="2 3">
    <name type="scientific">Nocardia jinanensis</name>
    <dbReference type="NCBI Taxonomy" id="382504"/>
    <lineage>
        <taxon>Bacteria</taxon>
        <taxon>Bacillati</taxon>
        <taxon>Actinomycetota</taxon>
        <taxon>Actinomycetes</taxon>
        <taxon>Mycobacteriales</taxon>
        <taxon>Nocardiaceae</taxon>
        <taxon>Nocardia</taxon>
    </lineage>
</organism>
<dbReference type="Pfam" id="PF14243">
    <property type="entry name" value="R2K_3"/>
    <property type="match status" value="1"/>
</dbReference>
<dbReference type="Proteomes" id="UP000638263">
    <property type="component" value="Unassembled WGS sequence"/>
</dbReference>
<protein>
    <recommendedName>
        <fullName evidence="1">ATP-grasp domain-containing protein</fullName>
    </recommendedName>
</protein>
<dbReference type="InterPro" id="IPR025643">
    <property type="entry name" value="R2K_3"/>
</dbReference>
<reference evidence="2" key="1">
    <citation type="journal article" date="2014" name="Int. J. Syst. Evol. Microbiol.">
        <title>Complete genome sequence of Corynebacterium casei LMG S-19264T (=DSM 44701T), isolated from a smear-ripened cheese.</title>
        <authorList>
            <consortium name="US DOE Joint Genome Institute (JGI-PGF)"/>
            <person name="Walter F."/>
            <person name="Albersmeier A."/>
            <person name="Kalinowski J."/>
            <person name="Ruckert C."/>
        </authorList>
    </citation>
    <scope>NUCLEOTIDE SEQUENCE</scope>
    <source>
        <strain evidence="2">CGMCC 4.3508</strain>
    </source>
</reference>
<gene>
    <name evidence="2" type="ORF">GCM10011588_36510</name>
</gene>
<evidence type="ECO:0000313" key="3">
    <source>
        <dbReference type="Proteomes" id="UP000638263"/>
    </source>
</evidence>
<evidence type="ECO:0000313" key="2">
    <source>
        <dbReference type="EMBL" id="GGL18596.1"/>
    </source>
</evidence>
<dbReference type="AlphaFoldDB" id="A0A917RQK9"/>
<proteinExistence type="predicted"/>
<sequence length="249" mass="26524">MPSILSCADPLHPRRTDPHFAAETATARELGADVGLIDHDLLLAGDVAAAVRNVPRDSGPAWYRGWMIPTPAYSALAETLTARGTLLMTDATAYRAAHELPGWYAIFAPVTPASRWLAGPPGRVPDTATLAAFVAEQEDYLAGGIVLRTFESFGAGDRRAAEARVWWLDGEPVLVGAHPDTPEDYPLPVLNRVAACVAQLGARFVTTDLALREDGVWRVVEVGDGQVSDLPAGFEPESIIGPLLAAPAR</sequence>
<reference evidence="2" key="2">
    <citation type="submission" date="2020-09" db="EMBL/GenBank/DDBJ databases">
        <authorList>
            <person name="Sun Q."/>
            <person name="Zhou Y."/>
        </authorList>
    </citation>
    <scope>NUCLEOTIDE SEQUENCE</scope>
    <source>
        <strain evidence="2">CGMCC 4.3508</strain>
    </source>
</reference>
<name>A0A917RQK9_9NOCA</name>
<comment type="caution">
    <text evidence="2">The sequence shown here is derived from an EMBL/GenBank/DDBJ whole genome shotgun (WGS) entry which is preliminary data.</text>
</comment>